<keyword evidence="1" id="KW-0472">Membrane</keyword>
<feature type="transmembrane region" description="Helical" evidence="1">
    <location>
        <begin position="200"/>
        <end position="224"/>
    </location>
</feature>
<feature type="transmembrane region" description="Helical" evidence="1">
    <location>
        <begin position="104"/>
        <end position="127"/>
    </location>
</feature>
<comment type="caution">
    <text evidence="2">The sequence shown here is derived from an EMBL/GenBank/DDBJ whole genome shotgun (WGS) entry which is preliminary data.</text>
</comment>
<feature type="transmembrane region" description="Helical" evidence="1">
    <location>
        <begin position="14"/>
        <end position="34"/>
    </location>
</feature>
<reference evidence="2" key="1">
    <citation type="submission" date="2021-04" db="EMBL/GenBank/DDBJ databases">
        <title>Draft genome sequence of Xylanibacillus composti strain K13.</title>
        <authorList>
            <person name="Uke A."/>
            <person name="Chhe C."/>
            <person name="Baramee S."/>
            <person name="Kosugi A."/>
        </authorList>
    </citation>
    <scope>NUCLEOTIDE SEQUENCE</scope>
    <source>
        <strain evidence="2">K13</strain>
    </source>
</reference>
<feature type="transmembrane region" description="Helical" evidence="1">
    <location>
        <begin position="176"/>
        <end position="194"/>
    </location>
</feature>
<name>A0A8J4H5Z2_9BACL</name>
<organism evidence="2 3">
    <name type="scientific">Xylanibacillus composti</name>
    <dbReference type="NCBI Taxonomy" id="1572762"/>
    <lineage>
        <taxon>Bacteria</taxon>
        <taxon>Bacillati</taxon>
        <taxon>Bacillota</taxon>
        <taxon>Bacilli</taxon>
        <taxon>Bacillales</taxon>
        <taxon>Paenibacillaceae</taxon>
        <taxon>Xylanibacillus</taxon>
    </lineage>
</organism>
<evidence type="ECO:0000313" key="3">
    <source>
        <dbReference type="Proteomes" id="UP000677918"/>
    </source>
</evidence>
<accession>A0A8J4H5Z2</accession>
<keyword evidence="1" id="KW-0812">Transmembrane</keyword>
<evidence type="ECO:0000313" key="2">
    <source>
        <dbReference type="EMBL" id="GIQ70255.1"/>
    </source>
</evidence>
<dbReference type="RefSeq" id="WP_213413031.1">
    <property type="nucleotide sequence ID" value="NZ_BOVK01000043.1"/>
</dbReference>
<evidence type="ECO:0000256" key="1">
    <source>
        <dbReference type="SAM" id="Phobius"/>
    </source>
</evidence>
<protein>
    <submittedName>
        <fullName evidence="2">Uncharacterized protein</fullName>
    </submittedName>
</protein>
<keyword evidence="1" id="KW-1133">Transmembrane helix</keyword>
<dbReference type="Proteomes" id="UP000677918">
    <property type="component" value="Unassembled WGS sequence"/>
</dbReference>
<sequence length="234" mass="26881">MTNKLFKHFWESNWTIYVWFWAILCLMVIGGWVLQVTFLGEWIRLRDDIDALPFGFWSYLDQAPKWFLFVNGILFTTIVMPALIKHGISRRSFFHASLRKGLTVSVLFVAILIIANLLEFGVARWLGETLIFRFSAQDVWVNPVFNAVKLYLDMLLIFIAGWLVGLSFYHKGWLRGIVYSIVALAPFFLIHFIGQSENVHVAALGSAAMIAAYVVSTVLLCLWARRMVSRVAVR</sequence>
<feature type="transmembrane region" description="Helical" evidence="1">
    <location>
        <begin position="66"/>
        <end position="84"/>
    </location>
</feature>
<keyword evidence="3" id="KW-1185">Reference proteome</keyword>
<dbReference type="EMBL" id="BOVK01000043">
    <property type="protein sequence ID" value="GIQ70255.1"/>
    <property type="molecule type" value="Genomic_DNA"/>
</dbReference>
<proteinExistence type="predicted"/>
<dbReference type="AlphaFoldDB" id="A0A8J4H5Z2"/>
<gene>
    <name evidence="2" type="ORF">XYCOK13_30790</name>
</gene>
<feature type="transmembrane region" description="Helical" evidence="1">
    <location>
        <begin position="147"/>
        <end position="169"/>
    </location>
</feature>